<protein>
    <recommendedName>
        <fullName evidence="3">histidine kinase</fullName>
        <ecNumber evidence="3">2.7.13.3</ecNumber>
    </recommendedName>
</protein>
<dbReference type="SUPFAM" id="SSF55874">
    <property type="entry name" value="ATPase domain of HSP90 chaperone/DNA topoisomerase II/histidine kinase"/>
    <property type="match status" value="1"/>
</dbReference>
<keyword evidence="9" id="KW-0902">Two-component regulatory system</keyword>
<comment type="caution">
    <text evidence="14">The sequence shown here is derived from an EMBL/GenBank/DDBJ whole genome shotgun (WGS) entry which is preliminary data.</text>
</comment>
<dbReference type="Gene3D" id="3.30.565.10">
    <property type="entry name" value="Histidine kinase-like ATPase, C-terminal domain"/>
    <property type="match status" value="1"/>
</dbReference>
<dbReference type="EMBL" id="JBHSOC010000021">
    <property type="protein sequence ID" value="MFC5642598.1"/>
    <property type="molecule type" value="Genomic_DNA"/>
</dbReference>
<evidence type="ECO:0000256" key="8">
    <source>
        <dbReference type="ARBA" id="ARBA00022989"/>
    </source>
</evidence>
<dbReference type="InterPro" id="IPR003594">
    <property type="entry name" value="HATPase_dom"/>
</dbReference>
<gene>
    <name evidence="14" type="ORF">ACFPZF_14710</name>
</gene>
<dbReference type="SMART" id="SM00388">
    <property type="entry name" value="HisKA"/>
    <property type="match status" value="1"/>
</dbReference>
<dbReference type="Gene3D" id="6.10.340.10">
    <property type="match status" value="1"/>
</dbReference>
<reference evidence="15" key="1">
    <citation type="journal article" date="2019" name="Int. J. Syst. Evol. Microbiol.">
        <title>The Global Catalogue of Microorganisms (GCM) 10K type strain sequencing project: providing services to taxonomists for standard genome sequencing and annotation.</title>
        <authorList>
            <consortium name="The Broad Institute Genomics Platform"/>
            <consortium name="The Broad Institute Genome Sequencing Center for Infectious Disease"/>
            <person name="Wu L."/>
            <person name="Ma J."/>
        </authorList>
    </citation>
    <scope>NUCLEOTIDE SEQUENCE [LARGE SCALE GENOMIC DNA]</scope>
    <source>
        <strain evidence="15">CGMCC 4.1622</strain>
    </source>
</reference>
<dbReference type="Pfam" id="PF00672">
    <property type="entry name" value="HAMP"/>
    <property type="match status" value="1"/>
</dbReference>
<dbReference type="GO" id="GO:0016301">
    <property type="term" value="F:kinase activity"/>
    <property type="evidence" value="ECO:0007669"/>
    <property type="project" value="UniProtKB-KW"/>
</dbReference>
<comment type="subcellular location">
    <subcellularLocation>
        <location evidence="2">Cell membrane</location>
    </subcellularLocation>
</comment>
<dbReference type="Pfam" id="PF02518">
    <property type="entry name" value="HATPase_c"/>
    <property type="match status" value="1"/>
</dbReference>
<dbReference type="PRINTS" id="PR00344">
    <property type="entry name" value="BCTRLSENSOR"/>
</dbReference>
<evidence type="ECO:0000256" key="5">
    <source>
        <dbReference type="ARBA" id="ARBA00022679"/>
    </source>
</evidence>
<dbReference type="InterPro" id="IPR003661">
    <property type="entry name" value="HisK_dim/P_dom"/>
</dbReference>
<feature type="domain" description="HAMP" evidence="13">
    <location>
        <begin position="180"/>
        <end position="232"/>
    </location>
</feature>
<accession>A0ABW0V9N4</accession>
<evidence type="ECO:0000256" key="3">
    <source>
        <dbReference type="ARBA" id="ARBA00012438"/>
    </source>
</evidence>
<keyword evidence="6 11" id="KW-0812">Transmembrane</keyword>
<keyword evidence="7 14" id="KW-0418">Kinase</keyword>
<evidence type="ECO:0000256" key="9">
    <source>
        <dbReference type="ARBA" id="ARBA00023012"/>
    </source>
</evidence>
<feature type="domain" description="Histidine kinase" evidence="12">
    <location>
        <begin position="240"/>
        <end position="456"/>
    </location>
</feature>
<evidence type="ECO:0000256" key="10">
    <source>
        <dbReference type="ARBA" id="ARBA00023136"/>
    </source>
</evidence>
<keyword evidence="5" id="KW-0808">Transferase</keyword>
<keyword evidence="10 11" id="KW-0472">Membrane</keyword>
<dbReference type="PANTHER" id="PTHR45436:SF5">
    <property type="entry name" value="SENSOR HISTIDINE KINASE TRCS"/>
    <property type="match status" value="1"/>
</dbReference>
<dbReference type="PROSITE" id="PS50885">
    <property type="entry name" value="HAMP"/>
    <property type="match status" value="1"/>
</dbReference>
<sequence>MSRRPPGTPRRRPLRRSIALVTTTVAALAVLLTGLVAWRMAGATAEAQEREQLGRHAEVLSRVPALSGLLHTGEQLLNGRNGVQLAVIAPNGAATGPAGPAVGVDQARDLLAGRDVSSTALLGGQQVILVGRPARGGGAVVLTEPYTAVDRARDRMRHGLLLPLGVGLAGAAIAGALLARRIARPLASAAATAHRLAAGERGLRCAPDGPAEAAEVAAALNRLDEALARSENRQREFLLSVSHELRTPLTALQGYAEALADGVVTAEEAPEVGRVLQSETRRLERFLGDLLDLARLEADDFRLERAPTDLTALVADAAALWAPRCARHGVALTVEGPAGAVPVDTDGFRVRQLIDGLLENALRVAPAGRPLVLALTAGPDRAELQVRDSGPGLTEEDLAVAFERGTLHARYRETRPVGSGLGLAIAHRLAGRLGGRITASAAPEGGACFTVALPIG</sequence>
<evidence type="ECO:0000256" key="6">
    <source>
        <dbReference type="ARBA" id="ARBA00022692"/>
    </source>
</evidence>
<feature type="transmembrane region" description="Helical" evidence="11">
    <location>
        <begin position="160"/>
        <end position="179"/>
    </location>
</feature>
<dbReference type="InterPro" id="IPR004358">
    <property type="entry name" value="Sig_transdc_His_kin-like_C"/>
</dbReference>
<dbReference type="InterPro" id="IPR003660">
    <property type="entry name" value="HAMP_dom"/>
</dbReference>
<evidence type="ECO:0000256" key="4">
    <source>
        <dbReference type="ARBA" id="ARBA00022553"/>
    </source>
</evidence>
<dbReference type="Proteomes" id="UP001596066">
    <property type="component" value="Unassembled WGS sequence"/>
</dbReference>
<dbReference type="CDD" id="cd00082">
    <property type="entry name" value="HisKA"/>
    <property type="match status" value="1"/>
</dbReference>
<dbReference type="InterPro" id="IPR005467">
    <property type="entry name" value="His_kinase_dom"/>
</dbReference>
<evidence type="ECO:0000313" key="15">
    <source>
        <dbReference type="Proteomes" id="UP001596066"/>
    </source>
</evidence>
<dbReference type="PANTHER" id="PTHR45436">
    <property type="entry name" value="SENSOR HISTIDINE KINASE YKOH"/>
    <property type="match status" value="1"/>
</dbReference>
<keyword evidence="8 11" id="KW-1133">Transmembrane helix</keyword>
<keyword evidence="4" id="KW-0597">Phosphoprotein</keyword>
<evidence type="ECO:0000313" key="14">
    <source>
        <dbReference type="EMBL" id="MFC5642598.1"/>
    </source>
</evidence>
<dbReference type="Gene3D" id="1.10.287.130">
    <property type="match status" value="1"/>
</dbReference>
<proteinExistence type="predicted"/>
<comment type="catalytic activity">
    <reaction evidence="1">
        <text>ATP + protein L-histidine = ADP + protein N-phospho-L-histidine.</text>
        <dbReference type="EC" id="2.7.13.3"/>
    </reaction>
</comment>
<dbReference type="RefSeq" id="WP_380231251.1">
    <property type="nucleotide sequence ID" value="NZ_JBHSOC010000021.1"/>
</dbReference>
<name>A0ABW0V9N4_9ACTN</name>
<evidence type="ECO:0000259" key="13">
    <source>
        <dbReference type="PROSITE" id="PS50885"/>
    </source>
</evidence>
<evidence type="ECO:0000256" key="1">
    <source>
        <dbReference type="ARBA" id="ARBA00000085"/>
    </source>
</evidence>
<keyword evidence="15" id="KW-1185">Reference proteome</keyword>
<evidence type="ECO:0000256" key="11">
    <source>
        <dbReference type="SAM" id="Phobius"/>
    </source>
</evidence>
<dbReference type="SMART" id="SM00304">
    <property type="entry name" value="HAMP"/>
    <property type="match status" value="1"/>
</dbReference>
<dbReference type="InterPro" id="IPR036890">
    <property type="entry name" value="HATPase_C_sf"/>
</dbReference>
<evidence type="ECO:0000256" key="2">
    <source>
        <dbReference type="ARBA" id="ARBA00004236"/>
    </source>
</evidence>
<dbReference type="CDD" id="cd00075">
    <property type="entry name" value="HATPase"/>
    <property type="match status" value="1"/>
</dbReference>
<dbReference type="EC" id="2.7.13.3" evidence="3"/>
<dbReference type="InterPro" id="IPR050428">
    <property type="entry name" value="TCS_sensor_his_kinase"/>
</dbReference>
<dbReference type="PROSITE" id="PS50109">
    <property type="entry name" value="HIS_KIN"/>
    <property type="match status" value="1"/>
</dbReference>
<evidence type="ECO:0000259" key="12">
    <source>
        <dbReference type="PROSITE" id="PS50109"/>
    </source>
</evidence>
<evidence type="ECO:0000256" key="7">
    <source>
        <dbReference type="ARBA" id="ARBA00022777"/>
    </source>
</evidence>
<organism evidence="14 15">
    <name type="scientific">Kitasatospora cinereorecta</name>
    <dbReference type="NCBI Taxonomy" id="285560"/>
    <lineage>
        <taxon>Bacteria</taxon>
        <taxon>Bacillati</taxon>
        <taxon>Actinomycetota</taxon>
        <taxon>Actinomycetes</taxon>
        <taxon>Kitasatosporales</taxon>
        <taxon>Streptomycetaceae</taxon>
        <taxon>Kitasatospora</taxon>
    </lineage>
</organism>
<dbReference type="SMART" id="SM00387">
    <property type="entry name" value="HATPase_c"/>
    <property type="match status" value="1"/>
</dbReference>
<dbReference type="Pfam" id="PF00512">
    <property type="entry name" value="HisKA"/>
    <property type="match status" value="1"/>
</dbReference>
<dbReference type="InterPro" id="IPR036097">
    <property type="entry name" value="HisK_dim/P_sf"/>
</dbReference>
<dbReference type="SUPFAM" id="SSF47384">
    <property type="entry name" value="Homodimeric domain of signal transducing histidine kinase"/>
    <property type="match status" value="1"/>
</dbReference>